<dbReference type="Gene3D" id="3.40.50.300">
    <property type="entry name" value="P-loop containing nucleotide triphosphate hydrolases"/>
    <property type="match status" value="1"/>
</dbReference>
<dbReference type="PROSITE" id="PS01215">
    <property type="entry name" value="MRP"/>
    <property type="match status" value="1"/>
</dbReference>
<reference evidence="3" key="1">
    <citation type="submission" date="2021-07" db="EMBL/GenBank/DDBJ databases">
        <authorList>
            <person name="Catto M.A."/>
            <person name="Jacobson A."/>
            <person name="Kennedy G."/>
            <person name="Labadie P."/>
            <person name="Hunt B.G."/>
            <person name="Srinivasan R."/>
        </authorList>
    </citation>
    <scope>NUCLEOTIDE SEQUENCE</scope>
    <source>
        <strain evidence="3">PL_HMW_Pooled</strain>
        <tissue evidence="3">Head</tissue>
    </source>
</reference>
<evidence type="ECO:0000256" key="1">
    <source>
        <dbReference type="ARBA" id="ARBA00022741"/>
    </source>
</evidence>
<comment type="caution">
    <text evidence="3">The sequence shown here is derived from an EMBL/GenBank/DDBJ whole genome shotgun (WGS) entry which is preliminary data.</text>
</comment>
<proteinExistence type="predicted"/>
<dbReference type="GO" id="GO:0005524">
    <property type="term" value="F:ATP binding"/>
    <property type="evidence" value="ECO:0007669"/>
    <property type="project" value="UniProtKB-KW"/>
</dbReference>
<evidence type="ECO:0000256" key="2">
    <source>
        <dbReference type="ARBA" id="ARBA00022840"/>
    </source>
</evidence>
<keyword evidence="4" id="KW-1185">Reference proteome</keyword>
<dbReference type="PANTHER" id="PTHR42961:SF2">
    <property type="entry name" value="IRON-SULFUR PROTEIN NUBPL"/>
    <property type="match status" value="1"/>
</dbReference>
<keyword evidence="1" id="KW-0547">Nucleotide-binding</keyword>
<accession>A0AAE1H4B0</accession>
<dbReference type="GO" id="GO:0051539">
    <property type="term" value="F:4 iron, 4 sulfur cluster binding"/>
    <property type="evidence" value="ECO:0007669"/>
    <property type="project" value="TreeGrafter"/>
</dbReference>
<sequence>MSMGFLVNKDAPVIWRGLMVMQALDRLLRQVAWDPVDYLIVDTPPGTGDTHLSLVQNIPVSGVLLVTIPQTAALQVTQRGANMFKKLDVPILGVLLNMSSVECPKCSNNVSLHSKFSETIIQELGVSILEDIPLDNTISHGSDNGVPVVISHPDGAVATAYRKVARKIVQYLSERSIGQQ</sequence>
<dbReference type="AlphaFoldDB" id="A0AAE1H4B0"/>
<evidence type="ECO:0000313" key="4">
    <source>
        <dbReference type="Proteomes" id="UP001219518"/>
    </source>
</evidence>
<dbReference type="PANTHER" id="PTHR42961">
    <property type="entry name" value="IRON-SULFUR PROTEIN NUBPL"/>
    <property type="match status" value="1"/>
</dbReference>
<protein>
    <submittedName>
        <fullName evidence="3">Iron-sulfur protein NUBPL</fullName>
    </submittedName>
</protein>
<dbReference type="GO" id="GO:0032981">
    <property type="term" value="P:mitochondrial respiratory chain complex I assembly"/>
    <property type="evidence" value="ECO:0007669"/>
    <property type="project" value="TreeGrafter"/>
</dbReference>
<dbReference type="GO" id="GO:0016226">
    <property type="term" value="P:iron-sulfur cluster assembly"/>
    <property type="evidence" value="ECO:0007669"/>
    <property type="project" value="InterPro"/>
</dbReference>
<dbReference type="InterPro" id="IPR033756">
    <property type="entry name" value="YlxH/NBP35"/>
</dbReference>
<dbReference type="InterPro" id="IPR000808">
    <property type="entry name" value="Mrp-like_CS"/>
</dbReference>
<name>A0AAE1H4B0_9NEOP</name>
<evidence type="ECO:0000313" key="3">
    <source>
        <dbReference type="EMBL" id="KAK3913365.1"/>
    </source>
</evidence>
<dbReference type="GO" id="GO:0005739">
    <property type="term" value="C:mitochondrion"/>
    <property type="evidence" value="ECO:0007669"/>
    <property type="project" value="TreeGrafter"/>
</dbReference>
<dbReference type="Pfam" id="PF10609">
    <property type="entry name" value="ParA"/>
    <property type="match status" value="1"/>
</dbReference>
<keyword evidence="2" id="KW-0067">ATP-binding</keyword>
<dbReference type="InterPro" id="IPR027417">
    <property type="entry name" value="P-loop_NTPase"/>
</dbReference>
<dbReference type="InterPro" id="IPR044304">
    <property type="entry name" value="NUBPL-like"/>
</dbReference>
<dbReference type="SUPFAM" id="SSF52540">
    <property type="entry name" value="P-loop containing nucleoside triphosphate hydrolases"/>
    <property type="match status" value="1"/>
</dbReference>
<organism evidence="3 4">
    <name type="scientific">Frankliniella fusca</name>
    <dbReference type="NCBI Taxonomy" id="407009"/>
    <lineage>
        <taxon>Eukaryota</taxon>
        <taxon>Metazoa</taxon>
        <taxon>Ecdysozoa</taxon>
        <taxon>Arthropoda</taxon>
        <taxon>Hexapoda</taxon>
        <taxon>Insecta</taxon>
        <taxon>Pterygota</taxon>
        <taxon>Neoptera</taxon>
        <taxon>Paraneoptera</taxon>
        <taxon>Thysanoptera</taxon>
        <taxon>Terebrantia</taxon>
        <taxon>Thripoidea</taxon>
        <taxon>Thripidae</taxon>
        <taxon>Frankliniella</taxon>
    </lineage>
</organism>
<dbReference type="EMBL" id="JAHWGI010000321">
    <property type="protein sequence ID" value="KAK3913365.1"/>
    <property type="molecule type" value="Genomic_DNA"/>
</dbReference>
<reference evidence="3" key="2">
    <citation type="journal article" date="2023" name="BMC Genomics">
        <title>Pest status, molecular evolution, and epigenetic factors derived from the genome assembly of Frankliniella fusca, a thysanopteran phytovirus vector.</title>
        <authorList>
            <person name="Catto M.A."/>
            <person name="Labadie P.E."/>
            <person name="Jacobson A.L."/>
            <person name="Kennedy G.G."/>
            <person name="Srinivasan R."/>
            <person name="Hunt B.G."/>
        </authorList>
    </citation>
    <scope>NUCLEOTIDE SEQUENCE</scope>
    <source>
        <strain evidence="3">PL_HMW_Pooled</strain>
    </source>
</reference>
<gene>
    <name evidence="3" type="ORF">KUF71_022833</name>
</gene>
<dbReference type="Proteomes" id="UP001219518">
    <property type="component" value="Unassembled WGS sequence"/>
</dbReference>